<organism evidence="1 2">
    <name type="scientific">Nocardia camponoti</name>
    <dbReference type="NCBI Taxonomy" id="1616106"/>
    <lineage>
        <taxon>Bacteria</taxon>
        <taxon>Bacillati</taxon>
        <taxon>Actinomycetota</taxon>
        <taxon>Actinomycetes</taxon>
        <taxon>Mycobacteriales</taxon>
        <taxon>Nocardiaceae</taxon>
        <taxon>Nocardia</taxon>
    </lineage>
</organism>
<evidence type="ECO:0000313" key="2">
    <source>
        <dbReference type="Proteomes" id="UP000612956"/>
    </source>
</evidence>
<sequence>MMRLNAEATRWVDDAFPGFVEVAFRQADGAMVIFTEKLPVVDARSGLTAESAYPVSLT</sequence>
<proteinExistence type="predicted"/>
<reference evidence="1" key="2">
    <citation type="submission" date="2020-09" db="EMBL/GenBank/DDBJ databases">
        <authorList>
            <person name="Sun Q."/>
            <person name="Zhou Y."/>
        </authorList>
    </citation>
    <scope>NUCLEOTIDE SEQUENCE</scope>
    <source>
        <strain evidence="1">CGMCC 4.7278</strain>
    </source>
</reference>
<dbReference type="Proteomes" id="UP000612956">
    <property type="component" value="Unassembled WGS sequence"/>
</dbReference>
<reference evidence="1" key="1">
    <citation type="journal article" date="2014" name="Int. J. Syst. Evol. Microbiol.">
        <title>Complete genome sequence of Corynebacterium casei LMG S-19264T (=DSM 44701T), isolated from a smear-ripened cheese.</title>
        <authorList>
            <consortium name="US DOE Joint Genome Institute (JGI-PGF)"/>
            <person name="Walter F."/>
            <person name="Albersmeier A."/>
            <person name="Kalinowski J."/>
            <person name="Ruckert C."/>
        </authorList>
    </citation>
    <scope>NUCLEOTIDE SEQUENCE</scope>
    <source>
        <strain evidence="1">CGMCC 4.7278</strain>
    </source>
</reference>
<keyword evidence="2" id="KW-1185">Reference proteome</keyword>
<name>A0A917VAY7_9NOCA</name>
<protein>
    <submittedName>
        <fullName evidence="1">Uncharacterized protein</fullName>
    </submittedName>
</protein>
<dbReference type="AlphaFoldDB" id="A0A917VAY7"/>
<gene>
    <name evidence="1" type="ORF">GCM10011591_34500</name>
</gene>
<dbReference type="RefSeq" id="WP_188830015.1">
    <property type="nucleotide sequence ID" value="NZ_BMMW01000003.1"/>
</dbReference>
<comment type="caution">
    <text evidence="1">The sequence shown here is derived from an EMBL/GenBank/DDBJ whole genome shotgun (WGS) entry which is preliminary data.</text>
</comment>
<dbReference type="EMBL" id="BMMW01000003">
    <property type="protein sequence ID" value="GGK59426.1"/>
    <property type="molecule type" value="Genomic_DNA"/>
</dbReference>
<accession>A0A917VAY7</accession>
<evidence type="ECO:0000313" key="1">
    <source>
        <dbReference type="EMBL" id="GGK59426.1"/>
    </source>
</evidence>